<dbReference type="PROSITE" id="PS51424">
    <property type="entry name" value="ROC"/>
    <property type="match status" value="1"/>
</dbReference>
<evidence type="ECO:0000256" key="10">
    <source>
        <dbReference type="ARBA" id="ARBA00048679"/>
    </source>
</evidence>
<evidence type="ECO:0000256" key="2">
    <source>
        <dbReference type="ARBA" id="ARBA00022527"/>
    </source>
</evidence>
<dbReference type="PANTHER" id="PTHR46652:SF3">
    <property type="entry name" value="LEUCINE-RICH REPEAT-CONTAINING PROTEIN 9"/>
    <property type="match status" value="1"/>
</dbReference>
<evidence type="ECO:0000256" key="1">
    <source>
        <dbReference type="ARBA" id="ARBA00012513"/>
    </source>
</evidence>
<keyword evidence="2" id="KW-0723">Serine/threonine-protein kinase</keyword>
<dbReference type="Gene3D" id="3.80.10.10">
    <property type="entry name" value="Ribonuclease Inhibitor"/>
    <property type="match status" value="3"/>
</dbReference>
<accession>A0ABW5JEJ4</accession>
<evidence type="ECO:0000256" key="6">
    <source>
        <dbReference type="ARBA" id="ARBA00022741"/>
    </source>
</evidence>
<dbReference type="PANTHER" id="PTHR46652">
    <property type="entry name" value="LEUCINE-RICH REPEAT AND IQ DOMAIN-CONTAINING PROTEIN 1-RELATED"/>
    <property type="match status" value="1"/>
</dbReference>
<name>A0ABW5JEJ4_9BACT</name>
<dbReference type="EC" id="2.7.11.1" evidence="1"/>
<dbReference type="InterPro" id="IPR032171">
    <property type="entry name" value="COR-A"/>
</dbReference>
<evidence type="ECO:0000256" key="8">
    <source>
        <dbReference type="ARBA" id="ARBA00022840"/>
    </source>
</evidence>
<evidence type="ECO:0000313" key="13">
    <source>
        <dbReference type="EMBL" id="MFD2523287.1"/>
    </source>
</evidence>
<dbReference type="InterPro" id="IPR027417">
    <property type="entry name" value="P-loop_NTPase"/>
</dbReference>
<keyword evidence="3" id="KW-0433">Leucine-rich repeat</keyword>
<comment type="catalytic activity">
    <reaction evidence="9">
        <text>L-threonyl-[protein] + ATP = O-phospho-L-threonyl-[protein] + ADP + H(+)</text>
        <dbReference type="Rhea" id="RHEA:46608"/>
        <dbReference type="Rhea" id="RHEA-COMP:11060"/>
        <dbReference type="Rhea" id="RHEA-COMP:11605"/>
        <dbReference type="ChEBI" id="CHEBI:15378"/>
        <dbReference type="ChEBI" id="CHEBI:30013"/>
        <dbReference type="ChEBI" id="CHEBI:30616"/>
        <dbReference type="ChEBI" id="CHEBI:61977"/>
        <dbReference type="ChEBI" id="CHEBI:456216"/>
        <dbReference type="EC" id="2.7.11.1"/>
    </reaction>
</comment>
<dbReference type="InterPro" id="IPR035897">
    <property type="entry name" value="Toll_tir_struct_dom_sf"/>
</dbReference>
<dbReference type="SMART" id="SM00369">
    <property type="entry name" value="LRR_TYP"/>
    <property type="match status" value="12"/>
</dbReference>
<feature type="non-terminal residue" evidence="13">
    <location>
        <position position="1"/>
    </location>
</feature>
<dbReference type="PRINTS" id="PR00449">
    <property type="entry name" value="RASTRNSFRMNG"/>
</dbReference>
<evidence type="ECO:0000259" key="12">
    <source>
        <dbReference type="PROSITE" id="PS51534"/>
    </source>
</evidence>
<protein>
    <recommendedName>
        <fullName evidence="1">non-specific serine/threonine protein kinase</fullName>
        <ecNumber evidence="1">2.7.11.1</ecNumber>
    </recommendedName>
</protein>
<proteinExistence type="predicted"/>
<dbReference type="SUPFAM" id="SSF52058">
    <property type="entry name" value="L domain-like"/>
    <property type="match status" value="1"/>
</dbReference>
<evidence type="ECO:0000313" key="14">
    <source>
        <dbReference type="Proteomes" id="UP001597510"/>
    </source>
</evidence>
<sequence length="962" mass="113550">DISFLQNLTQLQSLDLSDNQIQDISFLQNLTQLQALDLSYTKIQDISFLQNLTQLQSLNLSANQIQDYSFLQNLTQLQALYLSDNQIQDYSFLQNLTQLQSLDLSYTKIQDYSFLQNLTQLKSLNLRDNQIQDISFLQNLTQLQALYLNANQIQDYSFLQNLTQLQALYLSSNQIQDYSFLQNLTQLQSLDLSYTKIQDYSFLQNLTQLKSLNLHDNQIQDISFLQNLTQLQYLNLRDNQIQDINFLQNLTQLQYLNLRDNQIQDIVQLHYIINLKHLNQILLSDNPIHLPSELDLDDLDELRAYFSDLEKGHSTKRFVKILFLGDGCVGKTTLFQHLKLGYPPPPIDAQDRTHGIALDIWDKEFKDIKVNVWDFGGQEIFHGTHRLFLGQRAIYILVWTKQENKKCSPEEQHPLKYWLDFIADYGTESTVLLVENTIDDEFDSQQFPDDKALEELVKEFKVRKIDLIATNYRINCQQSTKDVKRFKKVLQNEIENILDTYPIDEFPTNRLAVIEALENLKKVNKTILMADYLILCQENKISNPYALLSFLHRSGVISYFKNLFSDTIILKTEWVLDAMYEALRLTNNPLKNSKGKLNQNDFNQIWKDYTESEKSVFINYMQQSELLAEPKSQNKYKPLERDYQYLMPSLFPVCPKALRFEWDNKQTYWVIKFRFIYPAIMQRLQVKILNYCHYKEEESLFINYLAFTGKKNEICNVEVFEKEKEMHIWTNTSSYYVEIINLINEIYPLDRLQVFERNRQQEDRRIEFINVENNRYQMKEETTIKLVPQIPIKVFVTYCWVDKDGNIDETHQLKVHQLVNSLRELGFDASFDMAINDDRTSTDFRRMMLEYIHKSDKVVIVLSEGYAKRANDFERGVGIEYQIISKDIDINENKYIFISLSNKDVQVHPMAFREKDTIYLYNLDKNEIQRLKKKLDGSSSIILSPIGKRIDSEKPKDVGRLF</sequence>
<dbReference type="InterPro" id="IPR013568">
    <property type="entry name" value="SEFIR_dom"/>
</dbReference>
<evidence type="ECO:0000259" key="11">
    <source>
        <dbReference type="PROSITE" id="PS51424"/>
    </source>
</evidence>
<dbReference type="RefSeq" id="WP_379977661.1">
    <property type="nucleotide sequence ID" value="NZ_JBHULC010000032.1"/>
</dbReference>
<dbReference type="InterPro" id="IPR032675">
    <property type="entry name" value="LRR_dom_sf"/>
</dbReference>
<dbReference type="InterPro" id="IPR025875">
    <property type="entry name" value="Leu-rich_rpt_4"/>
</dbReference>
<dbReference type="Gene3D" id="1.10.10.10">
    <property type="entry name" value="Winged helix-like DNA-binding domain superfamily/Winged helix DNA-binding domain"/>
    <property type="match status" value="1"/>
</dbReference>
<dbReference type="Pfam" id="PF13516">
    <property type="entry name" value="LRR_6"/>
    <property type="match status" value="2"/>
</dbReference>
<dbReference type="Gene3D" id="3.40.50.10140">
    <property type="entry name" value="Toll/interleukin-1 receptor homology (TIR) domain"/>
    <property type="match status" value="1"/>
</dbReference>
<keyword evidence="14" id="KW-1185">Reference proteome</keyword>
<dbReference type="InterPro" id="IPR020859">
    <property type="entry name" value="ROC"/>
</dbReference>
<dbReference type="Proteomes" id="UP001597510">
    <property type="component" value="Unassembled WGS sequence"/>
</dbReference>
<keyword evidence="5" id="KW-0677">Repeat</keyword>
<dbReference type="SUPFAM" id="SSF52540">
    <property type="entry name" value="P-loop containing nucleoside triphosphate hydrolases"/>
    <property type="match status" value="1"/>
</dbReference>
<reference evidence="14" key="1">
    <citation type="journal article" date="2019" name="Int. J. Syst. Evol. Microbiol.">
        <title>The Global Catalogue of Microorganisms (GCM) 10K type strain sequencing project: providing services to taxonomists for standard genome sequencing and annotation.</title>
        <authorList>
            <consortium name="The Broad Institute Genomics Platform"/>
            <consortium name="The Broad Institute Genome Sequencing Center for Infectious Disease"/>
            <person name="Wu L."/>
            <person name="Ma J."/>
        </authorList>
    </citation>
    <scope>NUCLEOTIDE SEQUENCE [LARGE SCALE GENOMIC DNA]</scope>
    <source>
        <strain evidence="14">KCTC 52344</strain>
    </source>
</reference>
<dbReference type="EMBL" id="JBHULC010000032">
    <property type="protein sequence ID" value="MFD2523287.1"/>
    <property type="molecule type" value="Genomic_DNA"/>
</dbReference>
<keyword evidence="8" id="KW-0067">ATP-binding</keyword>
<dbReference type="PROSITE" id="PS51534">
    <property type="entry name" value="SEFIR"/>
    <property type="match status" value="1"/>
</dbReference>
<dbReference type="SMART" id="SM00365">
    <property type="entry name" value="LRR_SD22"/>
    <property type="match status" value="10"/>
</dbReference>
<dbReference type="InterPro" id="IPR036388">
    <property type="entry name" value="WH-like_DNA-bd_sf"/>
</dbReference>
<dbReference type="InterPro" id="IPR003591">
    <property type="entry name" value="Leu-rich_rpt_typical-subtyp"/>
</dbReference>
<evidence type="ECO:0000256" key="5">
    <source>
        <dbReference type="ARBA" id="ARBA00022737"/>
    </source>
</evidence>
<dbReference type="Gene3D" id="3.40.50.300">
    <property type="entry name" value="P-loop containing nucleotide triphosphate hydrolases"/>
    <property type="match status" value="1"/>
</dbReference>
<evidence type="ECO:0000256" key="4">
    <source>
        <dbReference type="ARBA" id="ARBA00022679"/>
    </source>
</evidence>
<feature type="domain" description="SEFIR" evidence="12">
    <location>
        <begin position="791"/>
        <end position="930"/>
    </location>
</feature>
<organism evidence="13 14">
    <name type="scientific">Emticicia soli</name>
    <dbReference type="NCBI Taxonomy" id="2027878"/>
    <lineage>
        <taxon>Bacteria</taxon>
        <taxon>Pseudomonadati</taxon>
        <taxon>Bacteroidota</taxon>
        <taxon>Cytophagia</taxon>
        <taxon>Cytophagales</taxon>
        <taxon>Leadbetterellaceae</taxon>
        <taxon>Emticicia</taxon>
    </lineage>
</organism>
<comment type="catalytic activity">
    <reaction evidence="10">
        <text>L-seryl-[protein] + ATP = O-phospho-L-seryl-[protein] + ADP + H(+)</text>
        <dbReference type="Rhea" id="RHEA:17989"/>
        <dbReference type="Rhea" id="RHEA-COMP:9863"/>
        <dbReference type="Rhea" id="RHEA-COMP:11604"/>
        <dbReference type="ChEBI" id="CHEBI:15378"/>
        <dbReference type="ChEBI" id="CHEBI:29999"/>
        <dbReference type="ChEBI" id="CHEBI:30616"/>
        <dbReference type="ChEBI" id="CHEBI:83421"/>
        <dbReference type="ChEBI" id="CHEBI:456216"/>
        <dbReference type="EC" id="2.7.11.1"/>
    </reaction>
</comment>
<keyword evidence="6" id="KW-0547">Nucleotide-binding</keyword>
<evidence type="ECO:0000256" key="9">
    <source>
        <dbReference type="ARBA" id="ARBA00047899"/>
    </source>
</evidence>
<dbReference type="InterPro" id="IPR050836">
    <property type="entry name" value="SDS22/Internalin_LRR"/>
</dbReference>
<keyword evidence="4" id="KW-0808">Transferase</keyword>
<feature type="domain" description="Roc" evidence="11">
    <location>
        <begin position="312"/>
        <end position="497"/>
    </location>
</feature>
<dbReference type="InterPro" id="IPR001611">
    <property type="entry name" value="Leu-rich_rpt"/>
</dbReference>
<evidence type="ECO:0000256" key="7">
    <source>
        <dbReference type="ARBA" id="ARBA00022777"/>
    </source>
</evidence>
<dbReference type="Pfam" id="PF16095">
    <property type="entry name" value="COR-A"/>
    <property type="match status" value="1"/>
</dbReference>
<keyword evidence="7" id="KW-0418">Kinase</keyword>
<evidence type="ECO:0000256" key="3">
    <source>
        <dbReference type="ARBA" id="ARBA00022614"/>
    </source>
</evidence>
<dbReference type="Pfam" id="PF12799">
    <property type="entry name" value="LRR_4"/>
    <property type="match status" value="5"/>
</dbReference>
<gene>
    <name evidence="13" type="ORF">ACFSR2_20485</name>
</gene>
<dbReference type="Pfam" id="PF08477">
    <property type="entry name" value="Roc"/>
    <property type="match status" value="1"/>
</dbReference>
<comment type="caution">
    <text evidence="13">The sequence shown here is derived from an EMBL/GenBank/DDBJ whole genome shotgun (WGS) entry which is preliminary data.</text>
</comment>
<dbReference type="PROSITE" id="PS51450">
    <property type="entry name" value="LRR"/>
    <property type="match status" value="12"/>
</dbReference>